<feature type="transmembrane region" description="Helical" evidence="1">
    <location>
        <begin position="174"/>
        <end position="195"/>
    </location>
</feature>
<dbReference type="Proteomes" id="UP000829196">
    <property type="component" value="Unassembled WGS sequence"/>
</dbReference>
<keyword evidence="1" id="KW-0812">Transmembrane</keyword>
<name>A0A8T3BRN4_DENNO</name>
<protein>
    <submittedName>
        <fullName evidence="2">Uncharacterized protein</fullName>
    </submittedName>
</protein>
<comment type="caution">
    <text evidence="2">The sequence shown here is derived from an EMBL/GenBank/DDBJ whole genome shotgun (WGS) entry which is preliminary data.</text>
</comment>
<keyword evidence="1" id="KW-1133">Transmembrane helix</keyword>
<gene>
    <name evidence="2" type="ORF">KFK09_007363</name>
</gene>
<evidence type="ECO:0000313" key="3">
    <source>
        <dbReference type="Proteomes" id="UP000829196"/>
    </source>
</evidence>
<reference evidence="2" key="1">
    <citation type="journal article" date="2022" name="Front. Genet.">
        <title>Chromosome-Scale Assembly of the Dendrobium nobile Genome Provides Insights Into the Molecular Mechanism of the Biosynthesis of the Medicinal Active Ingredient of Dendrobium.</title>
        <authorList>
            <person name="Xu Q."/>
            <person name="Niu S.-C."/>
            <person name="Li K.-L."/>
            <person name="Zheng P.-J."/>
            <person name="Zhang X.-J."/>
            <person name="Jia Y."/>
            <person name="Liu Y."/>
            <person name="Niu Y.-X."/>
            <person name="Yu L.-H."/>
            <person name="Chen D.-F."/>
            <person name="Zhang G.-Q."/>
        </authorList>
    </citation>
    <scope>NUCLEOTIDE SEQUENCE</scope>
    <source>
        <tissue evidence="2">Leaf</tissue>
    </source>
</reference>
<sequence>MILEILSNLNREGSLMRILIKSNLAPVFLKIFVENSEAILEVIACSVFVLDCPSGIAGEVFLIMNVNWSSGLPGFMDFLDSINGPNEFGSVVFALLAGTSKCSARGSIRLKKLVYIFNDKVIVWSLVFQLLLEDQILLVKDLKDLKFFYFPLVNVKRVMKIISLVVFGIDKAGYWLLEVIVGVMALHWKIIGIVLSSMMDMGEIFSLHDCL</sequence>
<feature type="transmembrane region" description="Helical" evidence="1">
    <location>
        <begin position="113"/>
        <end position="132"/>
    </location>
</feature>
<keyword evidence="1" id="KW-0472">Membrane</keyword>
<evidence type="ECO:0000313" key="2">
    <source>
        <dbReference type="EMBL" id="KAI0519902.1"/>
    </source>
</evidence>
<proteinExistence type="predicted"/>
<keyword evidence="3" id="KW-1185">Reference proteome</keyword>
<accession>A0A8T3BRN4</accession>
<dbReference type="AlphaFoldDB" id="A0A8T3BRN4"/>
<feature type="transmembrane region" description="Helical" evidence="1">
    <location>
        <begin position="147"/>
        <end position="167"/>
    </location>
</feature>
<evidence type="ECO:0000256" key="1">
    <source>
        <dbReference type="SAM" id="Phobius"/>
    </source>
</evidence>
<organism evidence="2 3">
    <name type="scientific">Dendrobium nobile</name>
    <name type="common">Orchid</name>
    <dbReference type="NCBI Taxonomy" id="94219"/>
    <lineage>
        <taxon>Eukaryota</taxon>
        <taxon>Viridiplantae</taxon>
        <taxon>Streptophyta</taxon>
        <taxon>Embryophyta</taxon>
        <taxon>Tracheophyta</taxon>
        <taxon>Spermatophyta</taxon>
        <taxon>Magnoliopsida</taxon>
        <taxon>Liliopsida</taxon>
        <taxon>Asparagales</taxon>
        <taxon>Orchidaceae</taxon>
        <taxon>Epidendroideae</taxon>
        <taxon>Malaxideae</taxon>
        <taxon>Dendrobiinae</taxon>
        <taxon>Dendrobium</taxon>
    </lineage>
</organism>
<dbReference type="EMBL" id="JAGYWB010000006">
    <property type="protein sequence ID" value="KAI0519902.1"/>
    <property type="molecule type" value="Genomic_DNA"/>
</dbReference>